<dbReference type="KEGG" id="serj:SGUI_0539"/>
<dbReference type="GO" id="GO:0004622">
    <property type="term" value="F:phosphatidylcholine lysophospholipase activity"/>
    <property type="evidence" value="ECO:0007669"/>
    <property type="project" value="UniProtKB-EC"/>
</dbReference>
<reference evidence="2 3" key="1">
    <citation type="submission" date="2016-03" db="EMBL/GenBank/DDBJ databases">
        <title>Shallow-sea hydrothermal system.</title>
        <authorList>
            <person name="Tang K."/>
        </authorList>
    </citation>
    <scope>NUCLEOTIDE SEQUENCE [LARGE SCALE GENOMIC DNA]</scope>
    <source>
        <strain evidence="2 3">JLT9</strain>
    </source>
</reference>
<accession>A0A1B1N976</accession>
<dbReference type="InterPro" id="IPR029058">
    <property type="entry name" value="AB_hydrolase_fold"/>
</dbReference>
<dbReference type="EC" id="3.1.1.23" evidence="2"/>
<dbReference type="GO" id="GO:0047372">
    <property type="term" value="F:monoacylglycerol lipase activity"/>
    <property type="evidence" value="ECO:0007669"/>
    <property type="project" value="UniProtKB-EC"/>
</dbReference>
<dbReference type="Gene3D" id="3.40.50.1820">
    <property type="entry name" value="alpha/beta hydrolase"/>
    <property type="match status" value="1"/>
</dbReference>
<proteinExistence type="predicted"/>
<evidence type="ECO:0000313" key="3">
    <source>
        <dbReference type="Proteomes" id="UP000092482"/>
    </source>
</evidence>
<dbReference type="STRING" id="1758689.SGUI_0539"/>
<evidence type="ECO:0000313" key="2">
    <source>
        <dbReference type="EMBL" id="ANS77935.1"/>
    </source>
</evidence>
<dbReference type="Pfam" id="PF12146">
    <property type="entry name" value="Hydrolase_4"/>
    <property type="match status" value="1"/>
</dbReference>
<dbReference type="PANTHER" id="PTHR11614">
    <property type="entry name" value="PHOSPHOLIPASE-RELATED"/>
    <property type="match status" value="1"/>
</dbReference>
<name>A0A1B1N976_9MICO</name>
<dbReference type="AlphaFoldDB" id="A0A1B1N976"/>
<keyword evidence="2" id="KW-0378">Hydrolase</keyword>
<sequence>MSDSTFVLSTPDGSQVHLTTWLPEGAPRAVVLVAHGMVEHAARYEHLARRLLDHGYAVYAPDHRGHGHTVSGRGERGLLGHMADQDGFASVVDDLLALTDRIEADLPGVPVVLLGHSMGSFLARAYAARYGDRLAALILSGTAGAPGVLANLGLGVASLEARLRGPRAPSHLMTTLTMGPYNARFRPNRTRSDWLSRDTAQVDAYEADPLSGATASAGFYRDLLTGLRWVSQRSVAAQMPKELPVHLVAGEVDPVGGEAGTEEVAALFRDVGMQDVTTRIWPGARHEVLQEVNRDEVETELLAWLDAHVPTSTP</sequence>
<dbReference type="OrthoDB" id="9806902at2"/>
<dbReference type="InterPro" id="IPR022742">
    <property type="entry name" value="Hydrolase_4"/>
</dbReference>
<dbReference type="SUPFAM" id="SSF53474">
    <property type="entry name" value="alpha/beta-Hydrolases"/>
    <property type="match status" value="1"/>
</dbReference>
<dbReference type="RefSeq" id="WP_066635920.1">
    <property type="nucleotide sequence ID" value="NZ_CP014989.1"/>
</dbReference>
<dbReference type="InterPro" id="IPR051044">
    <property type="entry name" value="MAG_DAG_Lipase"/>
</dbReference>
<organism evidence="2 3">
    <name type="scientific">Serinicoccus hydrothermalis</name>
    <dbReference type="NCBI Taxonomy" id="1758689"/>
    <lineage>
        <taxon>Bacteria</taxon>
        <taxon>Bacillati</taxon>
        <taxon>Actinomycetota</taxon>
        <taxon>Actinomycetes</taxon>
        <taxon>Micrococcales</taxon>
        <taxon>Ornithinimicrobiaceae</taxon>
        <taxon>Serinicoccus</taxon>
    </lineage>
</organism>
<protein>
    <submittedName>
        <fullName evidence="2">Lysophospholipase</fullName>
        <ecNumber evidence="2">3.1.1.23</ecNumber>
        <ecNumber evidence="2">3.1.1.5</ecNumber>
    </submittedName>
</protein>
<keyword evidence="3" id="KW-1185">Reference proteome</keyword>
<dbReference type="EMBL" id="CP014989">
    <property type="protein sequence ID" value="ANS77935.1"/>
    <property type="molecule type" value="Genomic_DNA"/>
</dbReference>
<evidence type="ECO:0000259" key="1">
    <source>
        <dbReference type="Pfam" id="PF12146"/>
    </source>
</evidence>
<dbReference type="Proteomes" id="UP000092482">
    <property type="component" value="Chromosome"/>
</dbReference>
<feature type="domain" description="Serine aminopeptidase S33" evidence="1">
    <location>
        <begin position="26"/>
        <end position="292"/>
    </location>
</feature>
<gene>
    <name evidence="2" type="ORF">SGUI_0539</name>
</gene>
<dbReference type="PATRIC" id="fig|1758689.4.peg.546"/>
<dbReference type="EC" id="3.1.1.5" evidence="2"/>